<feature type="compositionally biased region" description="Basic residues" evidence="1">
    <location>
        <begin position="220"/>
        <end position="229"/>
    </location>
</feature>
<dbReference type="Proteomes" id="UP000613580">
    <property type="component" value="Unassembled WGS sequence"/>
</dbReference>
<feature type="region of interest" description="Disordered" evidence="1">
    <location>
        <begin position="11"/>
        <end position="62"/>
    </location>
</feature>
<comment type="caution">
    <text evidence="2">The sequence shown here is derived from an EMBL/GenBank/DDBJ whole genome shotgun (WGS) entry which is preliminary data.</text>
</comment>
<feature type="compositionally biased region" description="Pro residues" evidence="1">
    <location>
        <begin position="135"/>
        <end position="145"/>
    </location>
</feature>
<sequence>MGSAHIYLVSPGHVHPSLPSSTRLPQASMPQPILKRGQRHPPQAAPSVHFPPSPSLSRTYATHSAQRYDRRCIEVAPNACELPARGCRTYYDLGNQHAPSGKALHPRAIAAQRAEAEYDDEAELERTPTRTSPYIPLPVQPPIPSPYHQANHYPSYLSPPPPLVPDLSSSSDESDGFASPPPAPMLGYFAAPNMKSPYFGYPPPQPFYPSPTPPSPPSDRRRRPRRSPSRRPVEDGYDEEDLPGSFSHAGEFRGPPASPTTRDRTPKREGRSRKEKHSVGSLCRTLAGTSINDGCLGGF</sequence>
<dbReference type="AlphaFoldDB" id="A0A8H6WKL0"/>
<feature type="region of interest" description="Disordered" evidence="1">
    <location>
        <begin position="202"/>
        <end position="299"/>
    </location>
</feature>
<feature type="compositionally biased region" description="Pro residues" evidence="1">
    <location>
        <begin position="202"/>
        <end position="217"/>
    </location>
</feature>
<keyword evidence="3" id="KW-1185">Reference proteome</keyword>
<name>A0A8H6WKL0_MYCCL</name>
<reference evidence="2" key="1">
    <citation type="submission" date="2020-05" db="EMBL/GenBank/DDBJ databases">
        <title>Mycena genomes resolve the evolution of fungal bioluminescence.</title>
        <authorList>
            <person name="Tsai I.J."/>
        </authorList>
    </citation>
    <scope>NUCLEOTIDE SEQUENCE</scope>
    <source>
        <strain evidence="2">110903Hualien_Pintung</strain>
    </source>
</reference>
<dbReference type="OrthoDB" id="3187054at2759"/>
<gene>
    <name evidence="2" type="ORF">HMN09_00173300</name>
</gene>
<evidence type="ECO:0000313" key="2">
    <source>
        <dbReference type="EMBL" id="KAF7320867.1"/>
    </source>
</evidence>
<proteinExistence type="predicted"/>
<organism evidence="2 3">
    <name type="scientific">Mycena chlorophos</name>
    <name type="common">Agaric fungus</name>
    <name type="synonym">Agaricus chlorophos</name>
    <dbReference type="NCBI Taxonomy" id="658473"/>
    <lineage>
        <taxon>Eukaryota</taxon>
        <taxon>Fungi</taxon>
        <taxon>Dikarya</taxon>
        <taxon>Basidiomycota</taxon>
        <taxon>Agaricomycotina</taxon>
        <taxon>Agaricomycetes</taxon>
        <taxon>Agaricomycetidae</taxon>
        <taxon>Agaricales</taxon>
        <taxon>Marasmiineae</taxon>
        <taxon>Mycenaceae</taxon>
        <taxon>Mycena</taxon>
    </lineage>
</organism>
<dbReference type="EMBL" id="JACAZE010000002">
    <property type="protein sequence ID" value="KAF7320867.1"/>
    <property type="molecule type" value="Genomic_DNA"/>
</dbReference>
<protein>
    <submittedName>
        <fullName evidence="2">Uncharacterized protein</fullName>
    </submittedName>
</protein>
<accession>A0A8H6WKL0</accession>
<evidence type="ECO:0000256" key="1">
    <source>
        <dbReference type="SAM" id="MobiDB-lite"/>
    </source>
</evidence>
<evidence type="ECO:0000313" key="3">
    <source>
        <dbReference type="Proteomes" id="UP000613580"/>
    </source>
</evidence>
<feature type="compositionally biased region" description="Polar residues" evidence="1">
    <location>
        <begin position="18"/>
        <end position="29"/>
    </location>
</feature>
<feature type="region of interest" description="Disordered" evidence="1">
    <location>
        <begin position="112"/>
        <end position="179"/>
    </location>
</feature>